<name>A0AAD7GBY2_MYCRO</name>
<evidence type="ECO:0000313" key="3">
    <source>
        <dbReference type="Proteomes" id="UP001221757"/>
    </source>
</evidence>
<dbReference type="Proteomes" id="UP001221757">
    <property type="component" value="Unassembled WGS sequence"/>
</dbReference>
<keyword evidence="3" id="KW-1185">Reference proteome</keyword>
<protein>
    <submittedName>
        <fullName evidence="2">Uncharacterized protein</fullName>
    </submittedName>
</protein>
<dbReference type="AlphaFoldDB" id="A0AAD7GBY2"/>
<evidence type="ECO:0000256" key="1">
    <source>
        <dbReference type="SAM" id="MobiDB-lite"/>
    </source>
</evidence>
<gene>
    <name evidence="2" type="ORF">B0H17DRAFT_1140471</name>
</gene>
<feature type="region of interest" description="Disordered" evidence="1">
    <location>
        <begin position="98"/>
        <end position="159"/>
    </location>
</feature>
<proteinExistence type="predicted"/>
<organism evidence="2 3">
    <name type="scientific">Mycena rosella</name>
    <name type="common">Pink bonnet</name>
    <name type="synonym">Agaricus rosellus</name>
    <dbReference type="NCBI Taxonomy" id="1033263"/>
    <lineage>
        <taxon>Eukaryota</taxon>
        <taxon>Fungi</taxon>
        <taxon>Dikarya</taxon>
        <taxon>Basidiomycota</taxon>
        <taxon>Agaricomycotina</taxon>
        <taxon>Agaricomycetes</taxon>
        <taxon>Agaricomycetidae</taxon>
        <taxon>Agaricales</taxon>
        <taxon>Marasmiineae</taxon>
        <taxon>Mycenaceae</taxon>
        <taxon>Mycena</taxon>
    </lineage>
</organism>
<reference evidence="2" key="1">
    <citation type="submission" date="2023-03" db="EMBL/GenBank/DDBJ databases">
        <title>Massive genome expansion in bonnet fungi (Mycena s.s.) driven by repeated elements and novel gene families across ecological guilds.</title>
        <authorList>
            <consortium name="Lawrence Berkeley National Laboratory"/>
            <person name="Harder C.B."/>
            <person name="Miyauchi S."/>
            <person name="Viragh M."/>
            <person name="Kuo A."/>
            <person name="Thoen E."/>
            <person name="Andreopoulos B."/>
            <person name="Lu D."/>
            <person name="Skrede I."/>
            <person name="Drula E."/>
            <person name="Henrissat B."/>
            <person name="Morin E."/>
            <person name="Kohler A."/>
            <person name="Barry K."/>
            <person name="LaButti K."/>
            <person name="Morin E."/>
            <person name="Salamov A."/>
            <person name="Lipzen A."/>
            <person name="Mereny Z."/>
            <person name="Hegedus B."/>
            <person name="Baldrian P."/>
            <person name="Stursova M."/>
            <person name="Weitz H."/>
            <person name="Taylor A."/>
            <person name="Grigoriev I.V."/>
            <person name="Nagy L.G."/>
            <person name="Martin F."/>
            <person name="Kauserud H."/>
        </authorList>
    </citation>
    <scope>NUCLEOTIDE SEQUENCE</scope>
    <source>
        <strain evidence="2">CBHHK067</strain>
    </source>
</reference>
<sequence>MLGWELPAMWSGSTHVVVHRCIWLQWGLPPRLAGSSGQCWWKPHIRCMEAPTMVTYLLIKIAKRKSPAVADKASPEYREHTKKQPTIPCMLIGAPGSSEWGLQAPPGSSKQGLQEPKITQKIPCRGTPREQQTGAAGAQNHPENPPQGQVKQANVGKIPDKLKRLSTGLKLF</sequence>
<comment type="caution">
    <text evidence="2">The sequence shown here is derived from an EMBL/GenBank/DDBJ whole genome shotgun (WGS) entry which is preliminary data.</text>
</comment>
<accession>A0AAD7GBY2</accession>
<evidence type="ECO:0000313" key="2">
    <source>
        <dbReference type="EMBL" id="KAJ7675158.1"/>
    </source>
</evidence>
<dbReference type="EMBL" id="JARKIE010000152">
    <property type="protein sequence ID" value="KAJ7675158.1"/>
    <property type="molecule type" value="Genomic_DNA"/>
</dbReference>